<organism evidence="5">
    <name type="scientific">Simian cytomegalovirus (strain Colburn)</name>
    <dbReference type="NCBI Taxonomy" id="50292"/>
    <lineage>
        <taxon>Viruses</taxon>
        <taxon>Duplodnaviria</taxon>
        <taxon>Heunggongvirae</taxon>
        <taxon>Peploviricota</taxon>
        <taxon>Herviviricetes</taxon>
        <taxon>Herpesvirales</taxon>
        <taxon>Orthoherpesviridae</taxon>
        <taxon>Betaherpesvirinae</taxon>
        <taxon>Cytomegalovirus</taxon>
        <taxon>Cytomegalovirus cercopithecinebeta5</taxon>
    </lineage>
</organism>
<dbReference type="Pfam" id="PF00048">
    <property type="entry name" value="IL8"/>
    <property type="match status" value="1"/>
</dbReference>
<dbReference type="PRINTS" id="PR00437">
    <property type="entry name" value="SMALLCYTKCXC"/>
</dbReference>
<feature type="domain" description="Chemokine interleukin-8-like" evidence="4">
    <location>
        <begin position="25"/>
        <end position="85"/>
    </location>
</feature>
<evidence type="ECO:0000256" key="2">
    <source>
        <dbReference type="ARBA" id="ARBA00010665"/>
    </source>
</evidence>
<comment type="subcellular location">
    <subcellularLocation>
        <location evidence="1">Secreted</location>
    </subcellularLocation>
</comment>
<dbReference type="PRINTS" id="PR00436">
    <property type="entry name" value="INTERLEUKIN8"/>
</dbReference>
<comment type="similarity">
    <text evidence="2">Belongs to the intercrine alpha (chemokine CxC) family.</text>
</comment>
<dbReference type="PANTHER" id="PTHR12015:SF198">
    <property type="entry name" value="PLATELET BASIC PROTEIN"/>
    <property type="match status" value="1"/>
</dbReference>
<evidence type="ECO:0000256" key="1">
    <source>
        <dbReference type="ARBA" id="ARBA00004613"/>
    </source>
</evidence>
<organismHost>
    <name type="scientific">Macaca</name>
    <name type="common">macaques</name>
    <dbReference type="NCBI Taxonomy" id="9539"/>
</organismHost>
<reference evidence="5" key="1">
    <citation type="journal article" date="2009" name="Virology">
        <title>Patterns of divergence in the vCXCL and vGPCR gene clusters in primate cytomegalovirus genomes.</title>
        <authorList>
            <person name="Alcendor D.J."/>
            <person name="Zong J."/>
            <person name="Dolan A."/>
            <person name="Gatherer D."/>
            <person name="Davison A.J."/>
            <person name="Hayward G.S."/>
        </authorList>
    </citation>
    <scope>NUCLEOTIDE SEQUENCE</scope>
    <source>
        <strain evidence="5">2757</strain>
    </source>
</reference>
<keyword evidence="3" id="KW-0964">Secreted</keyword>
<evidence type="ECO:0000313" key="5">
    <source>
        <dbReference type="EMBL" id="ACQ55245.1"/>
    </source>
</evidence>
<dbReference type="InterPro" id="IPR033899">
    <property type="entry name" value="CXC_Chemokine_domain"/>
</dbReference>
<dbReference type="GO" id="GO:0005576">
    <property type="term" value="C:extracellular region"/>
    <property type="evidence" value="ECO:0007669"/>
    <property type="project" value="UniProtKB-SubCell"/>
</dbReference>
<dbReference type="Gene3D" id="2.40.50.40">
    <property type="match status" value="1"/>
</dbReference>
<sequence length="92" mass="10353">MQYLKVLSVTLLVTLLLSSAFGDMEQRCLCRNTARGIDPKHIKGVKMELPKQTCMKTELIATLKDGREICLDTESPMAKKIIEKLNEIKNSS</sequence>
<dbReference type="GO" id="GO:0006955">
    <property type="term" value="P:immune response"/>
    <property type="evidence" value="ECO:0007669"/>
    <property type="project" value="InterPro"/>
</dbReference>
<accession>D2E2Z3</accession>
<dbReference type="SMART" id="SM00199">
    <property type="entry name" value="SCY"/>
    <property type="match status" value="1"/>
</dbReference>
<dbReference type="CDD" id="cd00273">
    <property type="entry name" value="Chemokine_CXC"/>
    <property type="match status" value="1"/>
</dbReference>
<evidence type="ECO:0000256" key="3">
    <source>
        <dbReference type="ARBA" id="ARBA00022525"/>
    </source>
</evidence>
<dbReference type="FunFam" id="2.40.50.40:FF:000004">
    <property type="entry name" value="C-X-C motif chemokine"/>
    <property type="match status" value="1"/>
</dbReference>
<dbReference type="InterPro" id="IPR001089">
    <property type="entry name" value="Chemokine_CXC"/>
</dbReference>
<evidence type="ECO:0000259" key="4">
    <source>
        <dbReference type="SMART" id="SM00199"/>
    </source>
</evidence>
<dbReference type="SUPFAM" id="SSF54117">
    <property type="entry name" value="Interleukin 8-like chemokines"/>
    <property type="match status" value="1"/>
</dbReference>
<dbReference type="EMBL" id="FJ883003">
    <property type="protein sequence ID" value="ACQ55245.1"/>
    <property type="molecule type" value="Genomic_DNA"/>
</dbReference>
<dbReference type="InterPro" id="IPR001811">
    <property type="entry name" value="Chemokine_IL8-like_dom"/>
</dbReference>
<dbReference type="InterPro" id="IPR036048">
    <property type="entry name" value="Interleukin_8-like_sf"/>
</dbReference>
<protein>
    <submittedName>
        <fullName evidence="5">Chemokine vCXCL4</fullName>
    </submittedName>
</protein>
<name>D2E2Z3_SCMVC</name>
<proteinExistence type="inferred from homology"/>
<dbReference type="GO" id="GO:0008009">
    <property type="term" value="F:chemokine activity"/>
    <property type="evidence" value="ECO:0007669"/>
    <property type="project" value="InterPro"/>
</dbReference>
<dbReference type="GO" id="GO:0006952">
    <property type="term" value="P:defense response"/>
    <property type="evidence" value="ECO:0007669"/>
    <property type="project" value="InterPro"/>
</dbReference>
<dbReference type="PANTHER" id="PTHR12015">
    <property type="entry name" value="SMALL INDUCIBLE CYTOKINE A"/>
    <property type="match status" value="1"/>
</dbReference>
<dbReference type="InterPro" id="IPR039809">
    <property type="entry name" value="Chemokine_b/g/d"/>
</dbReference>